<reference evidence="3" key="1">
    <citation type="submission" date="2017-01" db="EMBL/GenBank/DDBJ databases">
        <authorList>
            <person name="Varghese N."/>
            <person name="Submissions S."/>
        </authorList>
    </citation>
    <scope>NUCLEOTIDE SEQUENCE [LARGE SCALE GENOMIC DNA]</scope>
    <source>
        <strain evidence="3">DSM 46698</strain>
    </source>
</reference>
<dbReference type="EMBL" id="FTOP01000004">
    <property type="protein sequence ID" value="SIS76559.1"/>
    <property type="molecule type" value="Genomic_DNA"/>
</dbReference>
<keyword evidence="1" id="KW-0812">Transmembrane</keyword>
<evidence type="ECO:0000256" key="1">
    <source>
        <dbReference type="SAM" id="Phobius"/>
    </source>
</evidence>
<dbReference type="AlphaFoldDB" id="A0A1N7LS27"/>
<keyword evidence="3" id="KW-1185">Reference proteome</keyword>
<keyword evidence="1" id="KW-0472">Membrane</keyword>
<evidence type="ECO:0000313" key="2">
    <source>
        <dbReference type="EMBL" id="SIS76559.1"/>
    </source>
</evidence>
<feature type="transmembrane region" description="Helical" evidence="1">
    <location>
        <begin position="12"/>
        <end position="32"/>
    </location>
</feature>
<gene>
    <name evidence="2" type="ORF">SAMN05421761_10468</name>
</gene>
<proteinExistence type="predicted"/>
<name>A0A1N7LS27_9BACT</name>
<feature type="transmembrane region" description="Helical" evidence="1">
    <location>
        <begin position="47"/>
        <end position="67"/>
    </location>
</feature>
<evidence type="ECO:0000313" key="3">
    <source>
        <dbReference type="Proteomes" id="UP000186026"/>
    </source>
</evidence>
<protein>
    <submittedName>
        <fullName evidence="2">Uncharacterized protein</fullName>
    </submittedName>
</protein>
<keyword evidence="1" id="KW-1133">Transmembrane helix</keyword>
<sequence length="156" mass="18205">MESNNLFHYFLKYLFLGLGIILSITSILSWFFPELFWINGEKMEQNIVTTLFFGKIGIICFPLFIAIKDKFVIVKLGGQNVTIKNGENERKINWMEVESLSLIQFVYPPLYKLKVKGDEKVYWFNTENEFIKASGFVKDLSDMGDLIQKKKRELGI</sequence>
<dbReference type="STRING" id="529505.SAMN05421761_10468"/>
<organism evidence="2 3">
    <name type="scientific">Belliella pelovolcani</name>
    <dbReference type="NCBI Taxonomy" id="529505"/>
    <lineage>
        <taxon>Bacteria</taxon>
        <taxon>Pseudomonadati</taxon>
        <taxon>Bacteroidota</taxon>
        <taxon>Cytophagia</taxon>
        <taxon>Cytophagales</taxon>
        <taxon>Cyclobacteriaceae</taxon>
        <taxon>Belliella</taxon>
    </lineage>
</organism>
<dbReference type="Proteomes" id="UP000186026">
    <property type="component" value="Unassembled WGS sequence"/>
</dbReference>
<accession>A0A1N7LS27</accession>